<reference evidence="8 9" key="1">
    <citation type="submission" date="2017-02" db="EMBL/GenBank/DDBJ databases">
        <title>Genomic diversity within the haloalkaliphilic genus Thioalkalivibrio.</title>
        <authorList>
            <person name="Ahn A.-C."/>
            <person name="Meier-Kolthoff J."/>
            <person name="Overmars L."/>
            <person name="Richter M."/>
            <person name="Woyke T."/>
            <person name="Sorokin D.Y."/>
            <person name="Muyzer G."/>
        </authorList>
    </citation>
    <scope>NUCLEOTIDE SEQUENCE [LARGE SCALE GENOMIC DNA]</scope>
    <source>
        <strain evidence="8 9">HL17</strain>
    </source>
</reference>
<dbReference type="AlphaFoldDB" id="A0A1V2ZZH0"/>
<gene>
    <name evidence="6" type="primary">recF</name>
    <name evidence="8" type="ORF">B1A74_05860</name>
</gene>
<dbReference type="GO" id="GO:0006260">
    <property type="term" value="P:DNA replication"/>
    <property type="evidence" value="ECO:0007669"/>
    <property type="project" value="UniProtKB-UniRule"/>
</dbReference>
<dbReference type="STRING" id="252474.B1A74_05860"/>
<comment type="subcellular location">
    <subcellularLocation>
        <location evidence="6">Cytoplasm</location>
    </subcellularLocation>
</comment>
<accession>A0A1V2ZZH0</accession>
<dbReference type="PANTHER" id="PTHR32182:SF0">
    <property type="entry name" value="DNA REPLICATION AND REPAIR PROTEIN RECF"/>
    <property type="match status" value="1"/>
</dbReference>
<dbReference type="NCBIfam" id="TIGR00611">
    <property type="entry name" value="recf"/>
    <property type="match status" value="1"/>
</dbReference>
<dbReference type="Gene3D" id="3.40.50.300">
    <property type="entry name" value="P-loop containing nucleotide triphosphate hydrolases"/>
    <property type="match status" value="1"/>
</dbReference>
<keyword evidence="5 6" id="KW-0238">DNA-binding</keyword>
<dbReference type="GO" id="GO:0009432">
    <property type="term" value="P:SOS response"/>
    <property type="evidence" value="ECO:0007669"/>
    <property type="project" value="UniProtKB-UniRule"/>
</dbReference>
<evidence type="ECO:0000259" key="7">
    <source>
        <dbReference type="Pfam" id="PF02463"/>
    </source>
</evidence>
<dbReference type="GO" id="GO:0000731">
    <property type="term" value="P:DNA synthesis involved in DNA repair"/>
    <property type="evidence" value="ECO:0007669"/>
    <property type="project" value="TreeGrafter"/>
</dbReference>
<keyword evidence="4 6" id="KW-0067">ATP-binding</keyword>
<keyword evidence="6" id="KW-0742">SOS response</keyword>
<evidence type="ECO:0000313" key="9">
    <source>
        <dbReference type="Proteomes" id="UP000189177"/>
    </source>
</evidence>
<evidence type="ECO:0000256" key="3">
    <source>
        <dbReference type="ARBA" id="ARBA00022741"/>
    </source>
</evidence>
<dbReference type="InterPro" id="IPR027417">
    <property type="entry name" value="P-loop_NTPase"/>
</dbReference>
<dbReference type="InterPro" id="IPR042174">
    <property type="entry name" value="RecF_2"/>
</dbReference>
<keyword evidence="2 6" id="KW-0235">DNA replication</keyword>
<evidence type="ECO:0000256" key="2">
    <source>
        <dbReference type="ARBA" id="ARBA00022705"/>
    </source>
</evidence>
<dbReference type="GO" id="GO:0003697">
    <property type="term" value="F:single-stranded DNA binding"/>
    <property type="evidence" value="ECO:0007669"/>
    <property type="project" value="UniProtKB-UniRule"/>
</dbReference>
<proteinExistence type="inferred from homology"/>
<organism evidence="8 9">
    <name type="scientific">Thioalkalivibrio halophilus</name>
    <dbReference type="NCBI Taxonomy" id="252474"/>
    <lineage>
        <taxon>Bacteria</taxon>
        <taxon>Pseudomonadati</taxon>
        <taxon>Pseudomonadota</taxon>
        <taxon>Gammaproteobacteria</taxon>
        <taxon>Chromatiales</taxon>
        <taxon>Ectothiorhodospiraceae</taxon>
        <taxon>Thioalkalivibrio</taxon>
    </lineage>
</organism>
<name>A0A1V2ZZH0_9GAMM</name>
<dbReference type="EMBL" id="MUZR01000016">
    <property type="protein sequence ID" value="OOC10469.1"/>
    <property type="molecule type" value="Genomic_DNA"/>
</dbReference>
<comment type="similarity">
    <text evidence="6">Belongs to the RecF family.</text>
</comment>
<evidence type="ECO:0000256" key="4">
    <source>
        <dbReference type="ARBA" id="ARBA00022840"/>
    </source>
</evidence>
<sequence>MLEELRIQGVRNLEATRLKLSGGFNVFAGANGAGKTSVLEACHLLSVGRSFRTQQLRRVVREGEHYLGVGGTVLDPVSGTRHRLGVEWQGSRRSRLDGEWLRGHARVAEWLPSRVLHAGSFDLVREGPEERRRLLDWGCFHGIAGYREAWQRWRRAHEQRNAALRQGQGSAAREFEGPLVGAGERVTRAREEYVGEWRARTLEAAGKLGFKEDLEGLDLRLRPGWEQRRSLAEAVDRSRSSDAERGFAQVGPQRADLVLKLAGRDATEGSRGEQKRLVTALVVGQGLMLEARTGRSPLLLLDDVLSELDRGVTAGLLGGLDTLGWQVLLTAVDHGAVGDRVREPRMFHVEHGQVTPPD</sequence>
<dbReference type="GO" id="GO:0006302">
    <property type="term" value="P:double-strand break repair"/>
    <property type="evidence" value="ECO:0007669"/>
    <property type="project" value="TreeGrafter"/>
</dbReference>
<dbReference type="InterPro" id="IPR003395">
    <property type="entry name" value="RecF/RecN/SMC_N"/>
</dbReference>
<dbReference type="GO" id="GO:0005524">
    <property type="term" value="F:ATP binding"/>
    <property type="evidence" value="ECO:0007669"/>
    <property type="project" value="UniProtKB-UniRule"/>
</dbReference>
<dbReference type="Gene3D" id="1.20.1050.90">
    <property type="entry name" value="RecF/RecN/SMC, N-terminal domain"/>
    <property type="match status" value="1"/>
</dbReference>
<protein>
    <recommendedName>
        <fullName evidence="6">DNA replication and repair protein RecF</fullName>
    </recommendedName>
</protein>
<feature type="domain" description="RecF/RecN/SMC N-terminal" evidence="7">
    <location>
        <begin position="1"/>
        <end position="352"/>
    </location>
</feature>
<keyword evidence="3 6" id="KW-0547">Nucleotide-binding</keyword>
<evidence type="ECO:0000256" key="1">
    <source>
        <dbReference type="ARBA" id="ARBA00022490"/>
    </source>
</evidence>
<dbReference type="RefSeq" id="WP_077244058.1">
    <property type="nucleotide sequence ID" value="NZ_MUZR01000016.1"/>
</dbReference>
<dbReference type="GO" id="GO:0005737">
    <property type="term" value="C:cytoplasm"/>
    <property type="evidence" value="ECO:0007669"/>
    <property type="project" value="UniProtKB-SubCell"/>
</dbReference>
<comment type="caution">
    <text evidence="8">The sequence shown here is derived from an EMBL/GenBank/DDBJ whole genome shotgun (WGS) entry which is preliminary data.</text>
</comment>
<dbReference type="InterPro" id="IPR001238">
    <property type="entry name" value="DNA-binding_RecF"/>
</dbReference>
<evidence type="ECO:0000256" key="6">
    <source>
        <dbReference type="HAMAP-Rule" id="MF_00365"/>
    </source>
</evidence>
<dbReference type="SUPFAM" id="SSF52540">
    <property type="entry name" value="P-loop containing nucleoside triphosphate hydrolases"/>
    <property type="match status" value="1"/>
</dbReference>
<evidence type="ECO:0000313" key="8">
    <source>
        <dbReference type="EMBL" id="OOC10469.1"/>
    </source>
</evidence>
<keyword evidence="1 6" id="KW-0963">Cytoplasm</keyword>
<keyword evidence="9" id="KW-1185">Reference proteome</keyword>
<comment type="function">
    <text evidence="6">The RecF protein is involved in DNA metabolism; it is required for DNA replication and normal SOS inducibility. RecF binds preferentially to single-stranded, linear DNA. It also seems to bind ATP.</text>
</comment>
<dbReference type="HAMAP" id="MF_00365">
    <property type="entry name" value="RecF"/>
    <property type="match status" value="1"/>
</dbReference>
<dbReference type="OrthoDB" id="9803889at2"/>
<feature type="binding site" evidence="6">
    <location>
        <begin position="29"/>
        <end position="36"/>
    </location>
    <ligand>
        <name>ATP</name>
        <dbReference type="ChEBI" id="CHEBI:30616"/>
    </ligand>
</feature>
<dbReference type="Pfam" id="PF02463">
    <property type="entry name" value="SMC_N"/>
    <property type="match status" value="1"/>
</dbReference>
<dbReference type="Proteomes" id="UP000189177">
    <property type="component" value="Unassembled WGS sequence"/>
</dbReference>
<keyword evidence="6" id="KW-0234">DNA repair</keyword>
<evidence type="ECO:0000256" key="5">
    <source>
        <dbReference type="ARBA" id="ARBA00023125"/>
    </source>
</evidence>
<keyword evidence="6" id="KW-0227">DNA damage</keyword>
<dbReference type="PANTHER" id="PTHR32182">
    <property type="entry name" value="DNA REPLICATION AND REPAIR PROTEIN RECF"/>
    <property type="match status" value="1"/>
</dbReference>